<comment type="caution">
    <text evidence="2">The sequence shown here is derived from an EMBL/GenBank/DDBJ whole genome shotgun (WGS) entry which is preliminary data.</text>
</comment>
<accession>A0A1Q9DGP7</accession>
<dbReference type="GO" id="GO:0006890">
    <property type="term" value="P:retrograde vesicle-mediated transport, Golgi to endoplasmic reticulum"/>
    <property type="evidence" value="ECO:0007669"/>
    <property type="project" value="TreeGrafter"/>
</dbReference>
<protein>
    <submittedName>
        <fullName evidence="2">Neuroblastoma-amplified sequence</fullName>
    </submittedName>
</protein>
<proteinExistence type="predicted"/>
<dbReference type="GO" id="GO:0070939">
    <property type="term" value="C:Dsl1/NZR complex"/>
    <property type="evidence" value="ECO:0007669"/>
    <property type="project" value="TreeGrafter"/>
</dbReference>
<gene>
    <name evidence="2" type="primary">nbas</name>
    <name evidence="2" type="ORF">AK812_SmicGene23626</name>
</gene>
<dbReference type="PANTHER" id="PTHR15922:SF2">
    <property type="entry name" value="NBAS SUBUNIT OF NRZ TETHERING COMPLEX"/>
    <property type="match status" value="1"/>
</dbReference>
<dbReference type="OrthoDB" id="19988at2759"/>
<organism evidence="2 3">
    <name type="scientific">Symbiodinium microadriaticum</name>
    <name type="common">Dinoflagellate</name>
    <name type="synonym">Zooxanthella microadriatica</name>
    <dbReference type="NCBI Taxonomy" id="2951"/>
    <lineage>
        <taxon>Eukaryota</taxon>
        <taxon>Sar</taxon>
        <taxon>Alveolata</taxon>
        <taxon>Dinophyceae</taxon>
        <taxon>Suessiales</taxon>
        <taxon>Symbiodiniaceae</taxon>
        <taxon>Symbiodinium</taxon>
    </lineage>
</organism>
<evidence type="ECO:0000256" key="1">
    <source>
        <dbReference type="SAM" id="MobiDB-lite"/>
    </source>
</evidence>
<dbReference type="GO" id="GO:0000149">
    <property type="term" value="F:SNARE binding"/>
    <property type="evidence" value="ECO:0007669"/>
    <property type="project" value="TreeGrafter"/>
</dbReference>
<reference evidence="2 3" key="1">
    <citation type="submission" date="2016-02" db="EMBL/GenBank/DDBJ databases">
        <title>Genome analysis of coral dinoflagellate symbionts highlights evolutionary adaptations to a symbiotic lifestyle.</title>
        <authorList>
            <person name="Aranda M."/>
            <person name="Li Y."/>
            <person name="Liew Y.J."/>
            <person name="Baumgarten S."/>
            <person name="Simakov O."/>
            <person name="Wilson M."/>
            <person name="Piel J."/>
            <person name="Ashoor H."/>
            <person name="Bougouffa S."/>
            <person name="Bajic V.B."/>
            <person name="Ryu T."/>
            <person name="Ravasi T."/>
            <person name="Bayer T."/>
            <person name="Micklem G."/>
            <person name="Kim H."/>
            <person name="Bhak J."/>
            <person name="Lajeunesse T.C."/>
            <person name="Voolstra C.R."/>
        </authorList>
    </citation>
    <scope>NUCLEOTIDE SEQUENCE [LARGE SCALE GENOMIC DNA]</scope>
    <source>
        <strain evidence="2 3">CCMP2467</strain>
    </source>
</reference>
<name>A0A1Q9DGP7_SYMMI</name>
<evidence type="ECO:0000313" key="2">
    <source>
        <dbReference type="EMBL" id="OLP94358.1"/>
    </source>
</evidence>
<feature type="region of interest" description="Disordered" evidence="1">
    <location>
        <begin position="276"/>
        <end position="303"/>
    </location>
</feature>
<feature type="region of interest" description="Disordered" evidence="1">
    <location>
        <begin position="1396"/>
        <end position="1415"/>
    </location>
</feature>
<keyword evidence="3" id="KW-1185">Reference proteome</keyword>
<dbReference type="EMBL" id="LSRX01000546">
    <property type="protein sequence ID" value="OLP94358.1"/>
    <property type="molecule type" value="Genomic_DNA"/>
</dbReference>
<evidence type="ECO:0000313" key="3">
    <source>
        <dbReference type="Proteomes" id="UP000186817"/>
    </source>
</evidence>
<dbReference type="PANTHER" id="PTHR15922">
    <property type="entry name" value="NEUROBLASTOMA-AMPLIFIED SEQUENCE"/>
    <property type="match status" value="1"/>
</dbReference>
<sequence>MYPYARYKYPKELWGSAMKAIVLEQYSYPNTPESLALANDEPWDDDIHPRIARMAWDVVSSAVPEELGPLAFRALRSGGASAEGGQWLVVWQGPDVAWLPLPGVAAGAGGHHFEGRGSVVAARAVPEASSLIVVIEDGSACLLLCQGEVYKNWENWVVLNSPTQPKRRRLVVATHGQGSDAAASTSTTQAELWVPERLETMQIVLQLKREPDVPRPGAVEEQISAGGQASLDLKDEKYQKVYEAWKAGEITNRGISLVYGDDWLMLFEVMRDGAGGGATLPDDEGDELPDGGGPGEGSEPAMVTTQLDEGGEDGMAGSRTWGQRIQVGIDTVVKAGGLELSWHEGSSLRDAYALQGGRHLALFRQDATLEFGQVSKQGLQLLAAESSGAGLEEVHTTYLRLSGGQVCNLKLAARGGLDADILEGAEEEEVHTTYLRLSLEEPGTAVAVAGGYARDAGATVLKLWMIEGHVVKSVQTLILQRNEPEATAPDRPKRREQVLATALLPSCRELAVLLSDGSLFTASREASEWFLCSKLSGGQVCNLKLAARGGLDADILEGAEEEEELLPGAVGLHAWSQSFGVICIGPAAQGEILVECVSLSSSQGRLGLAEKLAVLTSEDGAAREVPCCASSARSLVYLAAKARSDSELPTLREHLVCSLGPSAPRQLRDKEAPKAVLTGLCSWADLRWLGGIRGFYEGAKKSRESHSFAKYSLSEHWTAILNAVPETAEVASLQRVLPLPDDGRDGLIKVADATGWYLERAFRIVSRTGLCRVALELLQFGIHALLGVPWAVPSGELTAADLPDSVEVFDPGPLVQLCGLFRLVAEYHLCLQASYKEMLESGWPKDQPPPVQSLISLLDFAESRPADRAGLVLRSQQPKTVVEDVRRWLRATDLSHCDLEVLDVGLDGLAAPSLEERLRSAAQAAAGYSAEEALTAALLSGHERSSSDPDLFKILAEVVQASSPALPRPERLIQNPLLLMGFILRCVYSEDQRCHAVDIFESVDKMYACIPKADATAQGADADLWAGFQREADELEKHLTCVELLQKHKIKLSLSFADLRRGCSNENLAVHCMWNLFRVLGTRYRPAVFWRGFQQELFYLHSHAFAAVPLSSVYDMYVRCLVEQEHFEVMSVVVENWTLTCGDMAMRALVCLAQELANSSPSLRHGVLEKARRVLKCAQTDESVKEQDFLRACELLQDLVRRKPQRTLQWVQSAVQDIKSGQTLAQLSQEMRNMNLSSLTSQVAQVRDQVASGIAGAAPSESLSVEGFCIHTPLQLRLRMDQPLRVVTDLLEFNPPILLEAEDLQDFCGLLGLTPSSDSWAEVMALCGAAHLLCGDHTEALLITEKLMVNGHASAWKLAVALAAAHGGEDTSALLADAVRVCPDEDLPRLLSHFQYGPTPQPSRHPGQVPRGYAHDEHGPSFLSLELEKQLENPTPTWTGLALGEAAPQLSADEMKAWALDALSSAHPKIAK</sequence>
<dbReference type="Proteomes" id="UP000186817">
    <property type="component" value="Unassembled WGS sequence"/>
</dbReference>